<dbReference type="EMBL" id="BSEC01000001">
    <property type="protein sequence ID" value="GLI94923.1"/>
    <property type="molecule type" value="Genomic_DNA"/>
</dbReference>
<reference evidence="2" key="1">
    <citation type="journal article" date="2023" name="Int. J. Syst. Evol. Microbiol.">
        <title>Methylocystis iwaonis sp. nov., a type II methane-oxidizing bacterium from surface soil of a rice paddy field in Japan, and emended description of the genus Methylocystis (ex Whittenbury et al. 1970) Bowman et al. 1993.</title>
        <authorList>
            <person name="Kaise H."/>
            <person name="Sawadogo J.B."/>
            <person name="Alam M.S."/>
            <person name="Ueno C."/>
            <person name="Dianou D."/>
            <person name="Shinjo R."/>
            <person name="Asakawa S."/>
        </authorList>
    </citation>
    <scope>NUCLEOTIDE SEQUENCE</scope>
    <source>
        <strain evidence="2">LMG27198</strain>
    </source>
</reference>
<sequence length="805" mass="86630">MKILQMLAALLLIGSFDAAAETMEFPTGTPEIDVAPSKAISIAAGEELVIAGVVTSRAPVMLALRIDDGQSTSYATRVNEERELPPGPFEWRLPISGAKRSNGQLINANDIRRLILFEANSEGLVRVDQFRVRATPQIPAGAIGVSLGSVDAPVIAGLSRIAPGDARIFGKHQTALRRPGLDPVVANGVIGVERLHLDWPRGRAHLSLWVEDIGDWENLPRVLQRRIRVNGVDILYQQKTPLQWINDRYLAGRDREPGPGEDAWTAYGRYRGGLLSADIDVAETGVDIEFAGDGASTFVSAATLEPAGRTSARDLVEAERRVWMTGNFPVDATQTGAGYFDGPTYDLDALSASVDPLKVTLTPGSGARATFLLRSSRHMGSPLVEIDLPIPAADGLSSDIFVAQQRLERTGAGSHLLRRTARMLRGDPSALPIVPGDPRRYEAWLSGANNLRPGAYKGVIRVTVPSGRLSIPLVVDVLPINLPPPSAVAGFYLDEAPHLTWFEETRPQRGAQLGCDLRTLQKFGVSGGAPGLSTPTAAGLAAFVQDARRAVDAGVRAPLFAYTPLKRLLASESVDEAAASLAAAMSALARASVPAPVWSVTDEPGNADQTGGDNLLALAAKLRASAPGIRLGGQFNNPADIKFISAVDAVLINQGFGIDIADVARLRRPGLDVWLYNTGEPRFTAGLWLWMTGASRYLQWHARMPTADPFDPTDGREGDVQVFPPTPEACPDRQDVDLSLIEMAEGLVDQRWLLWLSRRNDADARGLLAKIKSTIPSDWATASKDGATKARAMREDIIELARRLK</sequence>
<name>A0A9W6GXT2_9HYPH</name>
<organism evidence="2 3">
    <name type="scientific">Methylocystis echinoides</name>
    <dbReference type="NCBI Taxonomy" id="29468"/>
    <lineage>
        <taxon>Bacteria</taxon>
        <taxon>Pseudomonadati</taxon>
        <taxon>Pseudomonadota</taxon>
        <taxon>Alphaproteobacteria</taxon>
        <taxon>Hyphomicrobiales</taxon>
        <taxon>Methylocystaceae</taxon>
        <taxon>Methylocystis</taxon>
    </lineage>
</organism>
<accession>A0A9W6GXT2</accession>
<gene>
    <name evidence="2" type="ORF">LMG27198_39150</name>
</gene>
<dbReference type="RefSeq" id="WP_281805212.1">
    <property type="nucleotide sequence ID" value="NZ_BSEC01000001.1"/>
</dbReference>
<keyword evidence="3" id="KW-1185">Reference proteome</keyword>
<evidence type="ECO:0000313" key="2">
    <source>
        <dbReference type="EMBL" id="GLI94923.1"/>
    </source>
</evidence>
<comment type="caution">
    <text evidence="2">The sequence shown here is derived from an EMBL/GenBank/DDBJ whole genome shotgun (WGS) entry which is preliminary data.</text>
</comment>
<feature type="chain" id="PRO_5040925857" description="Glycoside hydrolase 123 C-terminal domain-containing protein" evidence="1">
    <location>
        <begin position="21"/>
        <end position="805"/>
    </location>
</feature>
<keyword evidence="1" id="KW-0732">Signal</keyword>
<dbReference type="AlphaFoldDB" id="A0A9W6GXT2"/>
<feature type="signal peptide" evidence="1">
    <location>
        <begin position="1"/>
        <end position="20"/>
    </location>
</feature>
<evidence type="ECO:0008006" key="4">
    <source>
        <dbReference type="Google" id="ProtNLM"/>
    </source>
</evidence>
<protein>
    <recommendedName>
        <fullName evidence="4">Glycoside hydrolase 123 C-terminal domain-containing protein</fullName>
    </recommendedName>
</protein>
<evidence type="ECO:0000256" key="1">
    <source>
        <dbReference type="SAM" id="SignalP"/>
    </source>
</evidence>
<evidence type="ECO:0000313" key="3">
    <source>
        <dbReference type="Proteomes" id="UP001144323"/>
    </source>
</evidence>
<dbReference type="Proteomes" id="UP001144323">
    <property type="component" value="Unassembled WGS sequence"/>
</dbReference>
<proteinExistence type="predicted"/>